<name>A0A9X8YNL9_SERMA</name>
<sequence length="60" mass="6946">MADPFFSLVPSRAERGRVIADLTFFYRWGPAEAGSLSWPQLLWWHKQAVRINKIRNGDGE</sequence>
<protein>
    <submittedName>
        <fullName evidence="1">Uncharacterized protein</fullName>
    </submittedName>
</protein>
<dbReference type="AlphaFoldDB" id="A0A9X8YNL9"/>
<organism evidence="1">
    <name type="scientific">Serratia marcescens</name>
    <dbReference type="NCBI Taxonomy" id="615"/>
    <lineage>
        <taxon>Bacteria</taxon>
        <taxon>Pseudomonadati</taxon>
        <taxon>Pseudomonadota</taxon>
        <taxon>Gammaproteobacteria</taxon>
        <taxon>Enterobacterales</taxon>
        <taxon>Yersiniaceae</taxon>
        <taxon>Serratia</taxon>
    </lineage>
</organism>
<reference evidence="1" key="1">
    <citation type="submission" date="2019-03" db="EMBL/GenBank/DDBJ databases">
        <title>Serratia marcescens strain N2 draft genome.</title>
        <authorList>
            <person name="Yassin A."/>
            <person name="El-Kenawy N."/>
            <person name="Youssef N.H."/>
        </authorList>
    </citation>
    <scope>NUCLEOTIDE SEQUENCE [LARGE SCALE GENOMIC DNA]</scope>
    <source>
        <strain evidence="1">N2</strain>
    </source>
</reference>
<accession>A0A9X8YNL9</accession>
<gene>
    <name evidence="1" type="ORF">E0L31_20565</name>
</gene>
<dbReference type="EMBL" id="SPSG01002736">
    <property type="protein sequence ID" value="TFU78307.1"/>
    <property type="molecule type" value="Genomic_DNA"/>
</dbReference>
<proteinExistence type="predicted"/>
<comment type="caution">
    <text evidence="1">The sequence shown here is derived from an EMBL/GenBank/DDBJ whole genome shotgun (WGS) entry which is preliminary data.</text>
</comment>
<evidence type="ECO:0000313" key="1">
    <source>
        <dbReference type="EMBL" id="TFU78307.1"/>
    </source>
</evidence>